<dbReference type="PANTHER" id="PTHR13136">
    <property type="entry name" value="TESTIS DEVELOPMENT PROTEIN PRTD"/>
    <property type="match status" value="1"/>
</dbReference>
<dbReference type="InterPro" id="IPR029058">
    <property type="entry name" value="AB_hydrolase_fold"/>
</dbReference>
<reference evidence="2" key="1">
    <citation type="submission" date="2023-04" db="EMBL/GenBank/DDBJ databases">
        <title>Complete genome sequence of Halomonas alkaliantarctica MSP3 isolated from marine sediment, Jeju Island.</title>
        <authorList>
            <person name="Park S.-J."/>
        </authorList>
    </citation>
    <scope>NUCLEOTIDE SEQUENCE</scope>
    <source>
        <strain evidence="2">MSP3</strain>
    </source>
</reference>
<dbReference type="PANTHER" id="PTHR13136:SF11">
    <property type="entry name" value="TESTIS-EXPRESSED PROTEIN 30"/>
    <property type="match status" value="1"/>
</dbReference>
<dbReference type="Pfam" id="PF20408">
    <property type="entry name" value="Abhydrolase_11"/>
    <property type="match status" value="1"/>
</dbReference>
<protein>
    <submittedName>
        <fullName evidence="2">Alpha/beta fold hydrolase</fullName>
    </submittedName>
</protein>
<name>A0ABY8LM64_9GAMM</name>
<evidence type="ECO:0000259" key="1">
    <source>
        <dbReference type="Pfam" id="PF20408"/>
    </source>
</evidence>
<dbReference type="EMBL" id="CP122961">
    <property type="protein sequence ID" value="WGI24664.1"/>
    <property type="molecule type" value="Genomic_DNA"/>
</dbReference>
<dbReference type="GO" id="GO:0016787">
    <property type="term" value="F:hydrolase activity"/>
    <property type="evidence" value="ECO:0007669"/>
    <property type="project" value="UniProtKB-KW"/>
</dbReference>
<keyword evidence="2" id="KW-0378">Hydrolase</keyword>
<accession>A0ABY8LM64</accession>
<dbReference type="InterPro" id="IPR026555">
    <property type="entry name" value="NSL3/Tex30"/>
</dbReference>
<organism evidence="2 3">
    <name type="scientific">Halomonas alkaliantarctica</name>
    <dbReference type="NCBI Taxonomy" id="232346"/>
    <lineage>
        <taxon>Bacteria</taxon>
        <taxon>Pseudomonadati</taxon>
        <taxon>Pseudomonadota</taxon>
        <taxon>Gammaproteobacteria</taxon>
        <taxon>Oceanospirillales</taxon>
        <taxon>Halomonadaceae</taxon>
        <taxon>Halomonas</taxon>
    </lineage>
</organism>
<dbReference type="Proteomes" id="UP001179830">
    <property type="component" value="Chromosome"/>
</dbReference>
<feature type="domain" description="KANL3/Tex30 alpha/beta hydrolase-like" evidence="1">
    <location>
        <begin position="47"/>
        <end position="255"/>
    </location>
</feature>
<evidence type="ECO:0000313" key="3">
    <source>
        <dbReference type="Proteomes" id="UP001179830"/>
    </source>
</evidence>
<evidence type="ECO:0000313" key="2">
    <source>
        <dbReference type="EMBL" id="WGI24664.1"/>
    </source>
</evidence>
<keyword evidence="3" id="KW-1185">Reference proteome</keyword>
<proteinExistence type="predicted"/>
<gene>
    <name evidence="2" type="ORF">QEN58_15200</name>
</gene>
<dbReference type="SUPFAM" id="SSF53474">
    <property type="entry name" value="alpha/beta-Hydrolases"/>
    <property type="match status" value="1"/>
</dbReference>
<dbReference type="RefSeq" id="WP_280104457.1">
    <property type="nucleotide sequence ID" value="NZ_CP122961.1"/>
</dbReference>
<sequence length="270" mass="29362">MSHYTLSGYIEVSPRGLKEALKRQPNVAFLVQGMGPLAVHGQARLGRLLFAHGAGAGQQSPFMRQFVTSLTAQGVQVLCIDFPYMQLMQETGKRRPPPPIAQTLAQFAEWYALLDPLFDGPLWIGGKSMGGRVATLFASTQFASTQSPSDQPASEQPFISPVPGVVVAGYPFHPIKAPDKLRLDHWPAIACPMLILQGERDPFGSREEVAGYTLSPNAQLAWLKDGDHDFKPRRFSGVTQTVLIDEATQVAASFVRAHGPGLTRESNALV</sequence>
<dbReference type="InterPro" id="IPR046879">
    <property type="entry name" value="KANL3/Tex30_Abhydrolase"/>
</dbReference>
<dbReference type="Gene3D" id="3.40.50.1820">
    <property type="entry name" value="alpha/beta hydrolase"/>
    <property type="match status" value="1"/>
</dbReference>